<accession>A0AA86SS82</accession>
<dbReference type="Proteomes" id="UP001189624">
    <property type="component" value="Chromosome 4"/>
</dbReference>
<proteinExistence type="predicted"/>
<name>A0AA86SS82_9FABA</name>
<gene>
    <name evidence="1" type="ORF">AYBTSS11_LOCUS14634</name>
</gene>
<organism evidence="1 2">
    <name type="scientific">Sphenostylis stenocarpa</name>
    <dbReference type="NCBI Taxonomy" id="92480"/>
    <lineage>
        <taxon>Eukaryota</taxon>
        <taxon>Viridiplantae</taxon>
        <taxon>Streptophyta</taxon>
        <taxon>Embryophyta</taxon>
        <taxon>Tracheophyta</taxon>
        <taxon>Spermatophyta</taxon>
        <taxon>Magnoliopsida</taxon>
        <taxon>eudicotyledons</taxon>
        <taxon>Gunneridae</taxon>
        <taxon>Pentapetalae</taxon>
        <taxon>rosids</taxon>
        <taxon>fabids</taxon>
        <taxon>Fabales</taxon>
        <taxon>Fabaceae</taxon>
        <taxon>Papilionoideae</taxon>
        <taxon>50 kb inversion clade</taxon>
        <taxon>NPAAA clade</taxon>
        <taxon>indigoferoid/millettioid clade</taxon>
        <taxon>Phaseoleae</taxon>
        <taxon>Sphenostylis</taxon>
    </lineage>
</organism>
<sequence>MIVGCKNANPITEKNLLVAIVTENQKLAVKTSKLIFLNHEQRNCAPPLWSTVESPRSSSFNGSHQHHRVVNGGGLKQVTAEIFPAAQTVVHGSKKTKNVLYCREGPP</sequence>
<dbReference type="EMBL" id="OY731401">
    <property type="protein sequence ID" value="CAJ1951165.1"/>
    <property type="molecule type" value="Genomic_DNA"/>
</dbReference>
<dbReference type="AlphaFoldDB" id="A0AA86SS82"/>
<reference evidence="1" key="1">
    <citation type="submission" date="2023-10" db="EMBL/GenBank/DDBJ databases">
        <authorList>
            <person name="Domelevo Entfellner J.-B."/>
        </authorList>
    </citation>
    <scope>NUCLEOTIDE SEQUENCE</scope>
</reference>
<evidence type="ECO:0000313" key="1">
    <source>
        <dbReference type="EMBL" id="CAJ1951165.1"/>
    </source>
</evidence>
<protein>
    <submittedName>
        <fullName evidence="1">Uncharacterized protein</fullName>
    </submittedName>
</protein>
<keyword evidence="2" id="KW-1185">Reference proteome</keyword>
<dbReference type="Gramene" id="rna-AYBTSS11_LOCUS14634">
    <property type="protein sequence ID" value="CAJ1951165.1"/>
    <property type="gene ID" value="gene-AYBTSS11_LOCUS14634"/>
</dbReference>
<evidence type="ECO:0000313" key="2">
    <source>
        <dbReference type="Proteomes" id="UP001189624"/>
    </source>
</evidence>